<proteinExistence type="predicted"/>
<reference evidence="1 2" key="1">
    <citation type="submission" date="2020-01" db="EMBL/GenBank/DDBJ databases">
        <authorList>
            <person name="Gupta K D."/>
        </authorList>
    </citation>
    <scope>NUCLEOTIDE SEQUENCE [LARGE SCALE GENOMIC DNA]</scope>
</reference>
<protein>
    <submittedName>
        <fullName evidence="1">Uncharacterized protein</fullName>
    </submittedName>
</protein>
<dbReference type="SUPFAM" id="SSF52047">
    <property type="entry name" value="RNI-like"/>
    <property type="match status" value="1"/>
</dbReference>
<dbReference type="AlphaFoldDB" id="A0A8S0WC55"/>
<name>A0A8S0WC55_CYCAE</name>
<gene>
    <name evidence="1" type="ORF">AAE3_LOCUS12637</name>
</gene>
<keyword evidence="2" id="KW-1185">Reference proteome</keyword>
<evidence type="ECO:0000313" key="2">
    <source>
        <dbReference type="Proteomes" id="UP000467700"/>
    </source>
</evidence>
<dbReference type="EMBL" id="CACVBS010000090">
    <property type="protein sequence ID" value="CAA7270428.1"/>
    <property type="molecule type" value="Genomic_DNA"/>
</dbReference>
<comment type="caution">
    <text evidence="1">The sequence shown here is derived from an EMBL/GenBank/DDBJ whole genome shotgun (WGS) entry which is preliminary data.</text>
</comment>
<sequence length="319" mass="35539">MAHNGPPDAAAVEAALSLKEEPERMLPEIEKKLDDIAIKIRDLKLAQAKLSEEAQTQQATLNGCWREFYATLDILPWSQLTTVALSEGLSILDWVRIMELCGQMTKGTFFVQNSHPHDLTLMKGQPKRTHANLEILTVSLGTVRTHAPIPIVRLLSLFDFRKLRHLHISHVRVTSMYGDKPAGTFAEFSNLEYLSLGGSTPVANILDILHETANIRTFKFRANPDTSADSSATFKAVSFLESTILLPKLATLEIALRGLRPEEDMNLLVRMVESRCIRVPSGCVLLQHLVLESAVTEILQELEKRLEPCRTAGLKISSI</sequence>
<organism evidence="1 2">
    <name type="scientific">Cyclocybe aegerita</name>
    <name type="common">Black poplar mushroom</name>
    <name type="synonym">Agrocybe aegerita</name>
    <dbReference type="NCBI Taxonomy" id="1973307"/>
    <lineage>
        <taxon>Eukaryota</taxon>
        <taxon>Fungi</taxon>
        <taxon>Dikarya</taxon>
        <taxon>Basidiomycota</taxon>
        <taxon>Agaricomycotina</taxon>
        <taxon>Agaricomycetes</taxon>
        <taxon>Agaricomycetidae</taxon>
        <taxon>Agaricales</taxon>
        <taxon>Agaricineae</taxon>
        <taxon>Bolbitiaceae</taxon>
        <taxon>Cyclocybe</taxon>
    </lineage>
</organism>
<evidence type="ECO:0000313" key="1">
    <source>
        <dbReference type="EMBL" id="CAA7270428.1"/>
    </source>
</evidence>
<accession>A0A8S0WC55</accession>
<dbReference type="Proteomes" id="UP000467700">
    <property type="component" value="Unassembled WGS sequence"/>
</dbReference>